<dbReference type="AlphaFoldDB" id="A0A645DG83"/>
<sequence>MDKAAELVPEHFRFVKGLVDSQDLSLNISREMLQHDRQLKVIASRIEKKIKSELSAMLSDERETYEKFWKTFGVQIKYGVYNEFGANKELLQDLLMFVSSKEEKLVTLDEYVSRMPEDQKEIYYASGESAAKIAQLPQTEKVKDKGYEILYLTDEVDEFALQILMTYKEKKFKSISQGDLDLDTEAEKEERSKKQTENKDLLAAIAQDLSGKVKDVRVSSRLKSHPVCLVADEGLSMEMEKVLNNMPENPGMKAEKILEINSDHPIFAALKKVYEQDPSELKNYSDLLYDQALLIEGFNIEDPLAFSAKLCDLMVKVNK</sequence>
<dbReference type="SUPFAM" id="SSF54211">
    <property type="entry name" value="Ribosomal protein S5 domain 2-like"/>
    <property type="match status" value="1"/>
</dbReference>
<dbReference type="Pfam" id="PF00183">
    <property type="entry name" value="HSP90"/>
    <property type="match status" value="1"/>
</dbReference>
<dbReference type="FunFam" id="1.20.120.790:FF:000006">
    <property type="entry name" value="Chaperone protein HtpG"/>
    <property type="match status" value="1"/>
</dbReference>
<dbReference type="EMBL" id="VSSQ01035393">
    <property type="protein sequence ID" value="MPM87592.1"/>
    <property type="molecule type" value="Genomic_DNA"/>
</dbReference>
<keyword evidence="6" id="KW-0143">Chaperone</keyword>
<dbReference type="InterPro" id="IPR020568">
    <property type="entry name" value="Ribosomal_Su5_D2-typ_SF"/>
</dbReference>
<dbReference type="InterPro" id="IPR037196">
    <property type="entry name" value="HSP90_C"/>
</dbReference>
<name>A0A645DG83_9ZZZZ</name>
<organism evidence="7">
    <name type="scientific">bioreactor metagenome</name>
    <dbReference type="NCBI Taxonomy" id="1076179"/>
    <lineage>
        <taxon>unclassified sequences</taxon>
        <taxon>metagenomes</taxon>
        <taxon>ecological metagenomes</taxon>
    </lineage>
</organism>
<evidence type="ECO:0000256" key="1">
    <source>
        <dbReference type="ARBA" id="ARBA00008239"/>
    </source>
</evidence>
<evidence type="ECO:0000256" key="3">
    <source>
        <dbReference type="ARBA" id="ARBA00022741"/>
    </source>
</evidence>
<evidence type="ECO:0000256" key="4">
    <source>
        <dbReference type="ARBA" id="ARBA00022840"/>
    </source>
</evidence>
<comment type="similarity">
    <text evidence="1">Belongs to the heat shock protein 90 family.</text>
</comment>
<evidence type="ECO:0000256" key="2">
    <source>
        <dbReference type="ARBA" id="ARBA00022490"/>
    </source>
</evidence>
<dbReference type="Gene3D" id="1.20.120.790">
    <property type="entry name" value="Heat shock protein 90, C-terminal domain"/>
    <property type="match status" value="1"/>
</dbReference>
<comment type="caution">
    <text evidence="7">The sequence shown here is derived from an EMBL/GenBank/DDBJ whole genome shotgun (WGS) entry which is preliminary data.</text>
</comment>
<dbReference type="InterPro" id="IPR001404">
    <property type="entry name" value="Hsp90_fam"/>
</dbReference>
<gene>
    <name evidence="7" type="primary">htpG_31</name>
    <name evidence="7" type="ORF">SDC9_134692</name>
</gene>
<keyword evidence="3" id="KW-0547">Nucleotide-binding</keyword>
<dbReference type="PANTHER" id="PTHR11528">
    <property type="entry name" value="HEAT SHOCK PROTEIN 90 FAMILY MEMBER"/>
    <property type="match status" value="1"/>
</dbReference>
<keyword evidence="2" id="KW-0963">Cytoplasm</keyword>
<dbReference type="GO" id="GO:0140662">
    <property type="term" value="F:ATP-dependent protein folding chaperone"/>
    <property type="evidence" value="ECO:0007669"/>
    <property type="project" value="InterPro"/>
</dbReference>
<evidence type="ECO:0000256" key="6">
    <source>
        <dbReference type="ARBA" id="ARBA00023186"/>
    </source>
</evidence>
<evidence type="ECO:0000313" key="7">
    <source>
        <dbReference type="EMBL" id="MPM87592.1"/>
    </source>
</evidence>
<dbReference type="FunFam" id="3.40.50.11260:FF:000008">
    <property type="entry name" value="Chaperone protein HtpG"/>
    <property type="match status" value="1"/>
</dbReference>
<dbReference type="SUPFAM" id="SSF110942">
    <property type="entry name" value="HSP90 C-terminal domain"/>
    <property type="match status" value="1"/>
</dbReference>
<dbReference type="GO" id="GO:0016887">
    <property type="term" value="F:ATP hydrolysis activity"/>
    <property type="evidence" value="ECO:0007669"/>
    <property type="project" value="InterPro"/>
</dbReference>
<dbReference type="GO" id="GO:0051082">
    <property type="term" value="F:unfolded protein binding"/>
    <property type="evidence" value="ECO:0007669"/>
    <property type="project" value="InterPro"/>
</dbReference>
<dbReference type="GO" id="GO:0005524">
    <property type="term" value="F:ATP binding"/>
    <property type="evidence" value="ECO:0007669"/>
    <property type="project" value="UniProtKB-KW"/>
</dbReference>
<dbReference type="Gene3D" id="3.30.230.80">
    <property type="match status" value="1"/>
</dbReference>
<protein>
    <submittedName>
        <fullName evidence="7">Chaperone protein HtpG</fullName>
    </submittedName>
</protein>
<accession>A0A645DG83</accession>
<proteinExistence type="inferred from homology"/>
<reference evidence="7" key="1">
    <citation type="submission" date="2019-08" db="EMBL/GenBank/DDBJ databases">
        <authorList>
            <person name="Kucharzyk K."/>
            <person name="Murdoch R.W."/>
            <person name="Higgins S."/>
            <person name="Loffler F."/>
        </authorList>
    </citation>
    <scope>NUCLEOTIDE SEQUENCE</scope>
</reference>
<keyword evidence="5" id="KW-0346">Stress response</keyword>
<evidence type="ECO:0000256" key="5">
    <source>
        <dbReference type="ARBA" id="ARBA00023016"/>
    </source>
</evidence>
<dbReference type="Gene3D" id="3.40.50.11260">
    <property type="match status" value="1"/>
</dbReference>
<keyword evidence="4" id="KW-0067">ATP-binding</keyword>